<dbReference type="PANTHER" id="PTHR10418:SF2">
    <property type="entry name" value="SECURIN"/>
    <property type="match status" value="1"/>
</dbReference>
<dbReference type="PANTHER" id="PTHR10418">
    <property type="entry name" value="SECURIN-3"/>
    <property type="match status" value="1"/>
</dbReference>
<protein>
    <recommendedName>
        <fullName evidence="13">Securin</fullName>
    </recommendedName>
</protein>
<keyword evidence="6" id="KW-0677">Repeat</keyword>
<keyword evidence="4" id="KW-0963">Cytoplasm</keyword>
<keyword evidence="9" id="KW-0832">Ubl conjugation</keyword>
<dbReference type="GO" id="GO:0051301">
    <property type="term" value="P:cell division"/>
    <property type="evidence" value="ECO:0007669"/>
    <property type="project" value="UniProtKB-KW"/>
</dbReference>
<keyword evidence="12" id="KW-0131">Cell cycle</keyword>
<dbReference type="GO" id="GO:0005737">
    <property type="term" value="C:cytoplasm"/>
    <property type="evidence" value="ECO:0007669"/>
    <property type="project" value="UniProtKB-SubCell"/>
</dbReference>
<keyword evidence="16" id="KW-1185">Reference proteome</keyword>
<evidence type="ECO:0000256" key="8">
    <source>
        <dbReference type="ARBA" id="ARBA00022829"/>
    </source>
</evidence>
<dbReference type="OrthoDB" id="9905975at2759"/>
<evidence type="ECO:0000256" key="13">
    <source>
        <dbReference type="ARBA" id="ARBA00039185"/>
    </source>
</evidence>
<accession>A0A3B3RVU4</accession>
<evidence type="ECO:0000256" key="6">
    <source>
        <dbReference type="ARBA" id="ARBA00022737"/>
    </source>
</evidence>
<evidence type="ECO:0000256" key="12">
    <source>
        <dbReference type="ARBA" id="ARBA00023306"/>
    </source>
</evidence>
<evidence type="ECO:0000313" key="16">
    <source>
        <dbReference type="Proteomes" id="UP000261540"/>
    </source>
</evidence>
<evidence type="ECO:0000256" key="9">
    <source>
        <dbReference type="ARBA" id="ARBA00022843"/>
    </source>
</evidence>
<name>A0A3B3RVU4_9TELE</name>
<evidence type="ECO:0000256" key="10">
    <source>
        <dbReference type="ARBA" id="ARBA00023036"/>
    </source>
</evidence>
<reference evidence="15" key="2">
    <citation type="submission" date="2025-09" db="UniProtKB">
        <authorList>
            <consortium name="Ensembl"/>
        </authorList>
    </citation>
    <scope>IDENTIFICATION</scope>
</reference>
<keyword evidence="7" id="KW-0498">Mitosis</keyword>
<dbReference type="InterPro" id="IPR006940">
    <property type="entry name" value="Securin_separation_inhibitor"/>
</dbReference>
<reference evidence="15" key="1">
    <citation type="submission" date="2025-08" db="UniProtKB">
        <authorList>
            <consortium name="Ensembl"/>
        </authorList>
    </citation>
    <scope>IDENTIFICATION</scope>
</reference>
<keyword evidence="10" id="KW-0729">SH3-binding</keyword>
<dbReference type="GO" id="GO:0045143">
    <property type="term" value="P:homologous chromosome segregation"/>
    <property type="evidence" value="ECO:0007669"/>
    <property type="project" value="TreeGrafter"/>
</dbReference>
<dbReference type="GeneID" id="111848944"/>
<dbReference type="GO" id="GO:0051276">
    <property type="term" value="P:chromosome organization"/>
    <property type="evidence" value="ECO:0007669"/>
    <property type="project" value="InterPro"/>
</dbReference>
<evidence type="ECO:0000256" key="4">
    <source>
        <dbReference type="ARBA" id="ARBA00022490"/>
    </source>
</evidence>
<keyword evidence="8" id="KW-0159">Chromosome partition</keyword>
<dbReference type="GeneTree" id="ENSGT00730000112008"/>
<dbReference type="KEGG" id="pki:111848944"/>
<dbReference type="Proteomes" id="UP000261540">
    <property type="component" value="Unplaced"/>
</dbReference>
<dbReference type="AlphaFoldDB" id="A0A3B3RVU4"/>
<evidence type="ECO:0000256" key="14">
    <source>
        <dbReference type="SAM" id="MobiDB-lite"/>
    </source>
</evidence>
<proteinExistence type="inferred from homology"/>
<comment type="similarity">
    <text evidence="3">Belongs to the securin family.</text>
</comment>
<dbReference type="GO" id="GO:0017124">
    <property type="term" value="F:SH3 domain binding"/>
    <property type="evidence" value="ECO:0007669"/>
    <property type="project" value="UniProtKB-KW"/>
</dbReference>
<evidence type="ECO:0000256" key="1">
    <source>
        <dbReference type="ARBA" id="ARBA00004123"/>
    </source>
</evidence>
<comment type="subcellular location">
    <subcellularLocation>
        <location evidence="2">Cytoplasm</location>
    </subcellularLocation>
    <subcellularLocation>
        <location evidence="1">Nucleus</location>
    </subcellularLocation>
</comment>
<keyword evidence="5" id="KW-0132">Cell division</keyword>
<dbReference type="Pfam" id="PF04856">
    <property type="entry name" value="Securin"/>
    <property type="match status" value="1"/>
</dbReference>
<dbReference type="GO" id="GO:0005634">
    <property type="term" value="C:nucleus"/>
    <property type="evidence" value="ECO:0007669"/>
    <property type="project" value="UniProtKB-SubCell"/>
</dbReference>
<evidence type="ECO:0000256" key="2">
    <source>
        <dbReference type="ARBA" id="ARBA00004496"/>
    </source>
</evidence>
<keyword evidence="11" id="KW-0539">Nucleus</keyword>
<feature type="region of interest" description="Disordered" evidence="14">
    <location>
        <begin position="25"/>
        <end position="47"/>
    </location>
</feature>
<evidence type="ECO:0000313" key="15">
    <source>
        <dbReference type="Ensembl" id="ENSPKIP00000022423.1"/>
    </source>
</evidence>
<evidence type="ECO:0000256" key="11">
    <source>
        <dbReference type="ARBA" id="ARBA00023242"/>
    </source>
</evidence>
<sequence>MATVICADKENGSVPAAAPSKLRDRLQSAPGYLHSSRSLKTPFSKKLQMAPPLQSGRKALGAVNKISSTLSASGQKSKPLSVQAQAEIKAKTQKSDVEYPEMEKFIPYNPLDFESFEVPEEIHLSHLCLAGLGSLPLPQDLPEDDLEVPDIHVEMSPLKSTSGGLSAELDSFLQSINELIVDMPPEMDC</sequence>
<evidence type="ECO:0000256" key="3">
    <source>
        <dbReference type="ARBA" id="ARBA00009264"/>
    </source>
</evidence>
<dbReference type="CTD" id="9232"/>
<dbReference type="RefSeq" id="XP_023677122.1">
    <property type="nucleotide sequence ID" value="XM_023821354.2"/>
</dbReference>
<evidence type="ECO:0000256" key="7">
    <source>
        <dbReference type="ARBA" id="ARBA00022776"/>
    </source>
</evidence>
<dbReference type="STRING" id="1676925.ENSPKIP00000022423"/>
<evidence type="ECO:0000256" key="5">
    <source>
        <dbReference type="ARBA" id="ARBA00022618"/>
    </source>
</evidence>
<dbReference type="Ensembl" id="ENSPKIT00000003087.1">
    <property type="protein sequence ID" value="ENSPKIP00000022423.1"/>
    <property type="gene ID" value="ENSPKIG00000006435.1"/>
</dbReference>
<organism evidence="15 16">
    <name type="scientific">Paramormyrops kingsleyae</name>
    <dbReference type="NCBI Taxonomy" id="1676925"/>
    <lineage>
        <taxon>Eukaryota</taxon>
        <taxon>Metazoa</taxon>
        <taxon>Chordata</taxon>
        <taxon>Craniata</taxon>
        <taxon>Vertebrata</taxon>
        <taxon>Euteleostomi</taxon>
        <taxon>Actinopterygii</taxon>
        <taxon>Neopterygii</taxon>
        <taxon>Teleostei</taxon>
        <taxon>Osteoglossocephala</taxon>
        <taxon>Osteoglossomorpha</taxon>
        <taxon>Osteoglossiformes</taxon>
        <taxon>Mormyridae</taxon>
        <taxon>Paramormyrops</taxon>
    </lineage>
</organism>